<dbReference type="Gene3D" id="3.40.50.1820">
    <property type="entry name" value="alpha/beta hydrolase"/>
    <property type="match status" value="1"/>
</dbReference>
<dbReference type="InterPro" id="IPR051044">
    <property type="entry name" value="MAG_DAG_Lipase"/>
</dbReference>
<feature type="non-terminal residue" evidence="2">
    <location>
        <position position="338"/>
    </location>
</feature>
<accession>A0AAD3HP99</accession>
<organism evidence="2 3">
    <name type="scientific">Astrephomene gubernaculifera</name>
    <dbReference type="NCBI Taxonomy" id="47775"/>
    <lineage>
        <taxon>Eukaryota</taxon>
        <taxon>Viridiplantae</taxon>
        <taxon>Chlorophyta</taxon>
        <taxon>core chlorophytes</taxon>
        <taxon>Chlorophyceae</taxon>
        <taxon>CS clade</taxon>
        <taxon>Chlamydomonadales</taxon>
        <taxon>Astrephomenaceae</taxon>
        <taxon>Astrephomene</taxon>
    </lineage>
</organism>
<protein>
    <recommendedName>
        <fullName evidence="1">Serine aminopeptidase S33 domain-containing protein</fullName>
    </recommendedName>
</protein>
<keyword evidence="3" id="KW-1185">Reference proteome</keyword>
<dbReference type="Proteomes" id="UP001054857">
    <property type="component" value="Unassembled WGS sequence"/>
</dbReference>
<dbReference type="EMBL" id="BMAR01000019">
    <property type="protein sequence ID" value="GFR47645.1"/>
    <property type="molecule type" value="Genomic_DNA"/>
</dbReference>
<evidence type="ECO:0000313" key="3">
    <source>
        <dbReference type="Proteomes" id="UP001054857"/>
    </source>
</evidence>
<dbReference type="InterPro" id="IPR000073">
    <property type="entry name" value="AB_hydrolase_1"/>
</dbReference>
<dbReference type="InterPro" id="IPR029058">
    <property type="entry name" value="AB_hydrolase_fold"/>
</dbReference>
<dbReference type="PRINTS" id="PR00111">
    <property type="entry name" value="ABHYDROLASE"/>
</dbReference>
<dbReference type="PANTHER" id="PTHR11614">
    <property type="entry name" value="PHOSPHOLIPASE-RELATED"/>
    <property type="match status" value="1"/>
</dbReference>
<comment type="caution">
    <text evidence="2">The sequence shown here is derived from an EMBL/GenBank/DDBJ whole genome shotgun (WGS) entry which is preliminary data.</text>
</comment>
<proteinExistence type="predicted"/>
<evidence type="ECO:0000313" key="2">
    <source>
        <dbReference type="EMBL" id="GFR47645.1"/>
    </source>
</evidence>
<reference evidence="2 3" key="1">
    <citation type="journal article" date="2021" name="Sci. Rep.">
        <title>Genome sequencing of the multicellular alga Astrephomene provides insights into convergent evolution of germ-soma differentiation.</title>
        <authorList>
            <person name="Yamashita S."/>
            <person name="Yamamoto K."/>
            <person name="Matsuzaki R."/>
            <person name="Suzuki S."/>
            <person name="Yamaguchi H."/>
            <person name="Hirooka S."/>
            <person name="Minakuchi Y."/>
            <person name="Miyagishima S."/>
            <person name="Kawachi M."/>
            <person name="Toyoda A."/>
            <person name="Nozaki H."/>
        </authorList>
    </citation>
    <scope>NUCLEOTIDE SEQUENCE [LARGE SCALE GENOMIC DNA]</scope>
    <source>
        <strain evidence="2 3">NIES-4017</strain>
    </source>
</reference>
<dbReference type="Pfam" id="PF12146">
    <property type="entry name" value="Hydrolase_4"/>
    <property type="match status" value="1"/>
</dbReference>
<feature type="domain" description="Serine aminopeptidase S33" evidence="1">
    <location>
        <begin position="91"/>
        <end position="312"/>
    </location>
</feature>
<dbReference type="AlphaFoldDB" id="A0AAD3HP99"/>
<sequence>MGSCLSREAVPQNKVVPLFDGEKDYLGERGYTRTLKSKGGLELFAYFWPADPNVPLKGIVQLSHGNTTHICFDYLKFQANGLPNLYTGSWVAALNAAGFAVCGADHMGCGRSGGERSAISRFQQHVDNLVLLADYVRDCGGSAFPRGLPYFLMGHSMGGLVATLASVQQPDRFAGLVLLAPMLSLEHVSRRNSGLRPVIKVVSAVAPATKVGSSGGSDTRPGGWIHDAWEADKHVHNGPMLARTVEEFLSATEALCAPGGMEAVTVPLLVFQSRRDTHVEPEGARQLHDRAASKDKQLHELTEQWHVLTKEEGWEGLLETTLSWLKARSGRSGGLTSG</sequence>
<gene>
    <name evidence="2" type="ORF">Agub_g9387</name>
</gene>
<name>A0AAD3HP99_9CHLO</name>
<dbReference type="SUPFAM" id="SSF53474">
    <property type="entry name" value="alpha/beta-Hydrolases"/>
    <property type="match status" value="1"/>
</dbReference>
<evidence type="ECO:0000259" key="1">
    <source>
        <dbReference type="Pfam" id="PF12146"/>
    </source>
</evidence>
<dbReference type="InterPro" id="IPR022742">
    <property type="entry name" value="Hydrolase_4"/>
</dbReference>